<keyword evidence="4" id="KW-1185">Reference proteome</keyword>
<dbReference type="PROSITE" id="PS50053">
    <property type="entry name" value="UBIQUITIN_2"/>
    <property type="match status" value="1"/>
</dbReference>
<keyword evidence="3" id="KW-0689">Ribosomal protein</keyword>
<feature type="domain" description="Ubiquitin-like" evidence="2">
    <location>
        <begin position="6"/>
        <end position="81"/>
    </location>
</feature>
<dbReference type="InterPro" id="IPR000626">
    <property type="entry name" value="Ubiquitin-like_dom"/>
</dbReference>
<dbReference type="InterPro" id="IPR019956">
    <property type="entry name" value="Ubiquitin_dom"/>
</dbReference>
<feature type="compositionally biased region" description="Basic and acidic residues" evidence="1">
    <location>
        <begin position="101"/>
        <end position="133"/>
    </location>
</feature>
<reference evidence="3 4" key="1">
    <citation type="journal article" date="2019" name="Environ. Microbiol.">
        <title>At the nexus of three kingdoms: the genome of the mycorrhizal fungus Gigaspora margarita provides insights into plant, endobacterial and fungal interactions.</title>
        <authorList>
            <person name="Venice F."/>
            <person name="Ghignone S."/>
            <person name="Salvioli di Fossalunga A."/>
            <person name="Amselem J."/>
            <person name="Novero M."/>
            <person name="Xianan X."/>
            <person name="Sedzielewska Toro K."/>
            <person name="Morin E."/>
            <person name="Lipzen A."/>
            <person name="Grigoriev I.V."/>
            <person name="Henrissat B."/>
            <person name="Martin F.M."/>
            <person name="Bonfante P."/>
        </authorList>
    </citation>
    <scope>NUCLEOTIDE SEQUENCE [LARGE SCALE GENOMIC DNA]</scope>
    <source>
        <strain evidence="3 4">BEG34</strain>
    </source>
</reference>
<organism evidence="3 4">
    <name type="scientific">Gigaspora margarita</name>
    <dbReference type="NCBI Taxonomy" id="4874"/>
    <lineage>
        <taxon>Eukaryota</taxon>
        <taxon>Fungi</taxon>
        <taxon>Fungi incertae sedis</taxon>
        <taxon>Mucoromycota</taxon>
        <taxon>Glomeromycotina</taxon>
        <taxon>Glomeromycetes</taxon>
        <taxon>Diversisporales</taxon>
        <taxon>Gigasporaceae</taxon>
        <taxon>Gigaspora</taxon>
    </lineage>
</organism>
<evidence type="ECO:0000313" key="4">
    <source>
        <dbReference type="Proteomes" id="UP000439903"/>
    </source>
</evidence>
<dbReference type="InterPro" id="IPR029071">
    <property type="entry name" value="Ubiquitin-like_domsf"/>
</dbReference>
<dbReference type="Pfam" id="PF00240">
    <property type="entry name" value="ubiquitin"/>
    <property type="match status" value="1"/>
</dbReference>
<proteinExistence type="predicted"/>
<dbReference type="OrthoDB" id="428577at2759"/>
<accession>A0A8H3WZY0</accession>
<dbReference type="InterPro" id="IPR050158">
    <property type="entry name" value="Ubiquitin_ubiquitin-like"/>
</dbReference>
<dbReference type="EMBL" id="WTPW01002515">
    <property type="protein sequence ID" value="KAF0378599.1"/>
    <property type="molecule type" value="Genomic_DNA"/>
</dbReference>
<dbReference type="SUPFAM" id="SSF54236">
    <property type="entry name" value="Ubiquitin-like"/>
    <property type="match status" value="1"/>
</dbReference>
<sequence>MSKHKMQIFLKTLTDKVYTQEVESNDTIDQVKQRIQDKEGTPAYKQRLIFAGIQLEDGRTLSDYKIQKESTLHLLPRLRGGMFHETSGRTGFDELPPLPQDEERTLSQPEERTHSQPEERQQDSAQDKIRNNN</sequence>
<dbReference type="Proteomes" id="UP000439903">
    <property type="component" value="Unassembled WGS sequence"/>
</dbReference>
<dbReference type="FunFam" id="3.10.20.90:FF:000160">
    <property type="entry name" value="Polyubiquitin-C"/>
    <property type="match status" value="1"/>
</dbReference>
<dbReference type="PANTHER" id="PTHR10666">
    <property type="entry name" value="UBIQUITIN"/>
    <property type="match status" value="1"/>
</dbReference>
<name>A0A8H3WZY0_GIGMA</name>
<protein>
    <submittedName>
        <fullName evidence="3">Ubiquitin-60S ribosomal protein L40</fullName>
    </submittedName>
</protein>
<evidence type="ECO:0000256" key="1">
    <source>
        <dbReference type="SAM" id="MobiDB-lite"/>
    </source>
</evidence>
<evidence type="ECO:0000313" key="3">
    <source>
        <dbReference type="EMBL" id="KAF0378599.1"/>
    </source>
</evidence>
<comment type="caution">
    <text evidence="3">The sequence shown here is derived from an EMBL/GenBank/DDBJ whole genome shotgun (WGS) entry which is preliminary data.</text>
</comment>
<evidence type="ECO:0000259" key="2">
    <source>
        <dbReference type="PROSITE" id="PS50053"/>
    </source>
</evidence>
<dbReference type="PRINTS" id="PR00348">
    <property type="entry name" value="UBIQUITIN"/>
</dbReference>
<dbReference type="SMART" id="SM00213">
    <property type="entry name" value="UBQ"/>
    <property type="match status" value="1"/>
</dbReference>
<dbReference type="AlphaFoldDB" id="A0A8H3WZY0"/>
<dbReference type="GO" id="GO:0005840">
    <property type="term" value="C:ribosome"/>
    <property type="evidence" value="ECO:0007669"/>
    <property type="project" value="UniProtKB-KW"/>
</dbReference>
<dbReference type="Gene3D" id="3.10.20.90">
    <property type="entry name" value="Phosphatidylinositol 3-kinase Catalytic Subunit, Chain A, domain 1"/>
    <property type="match status" value="1"/>
</dbReference>
<gene>
    <name evidence="3" type="ORF">F8M41_012402</name>
</gene>
<keyword evidence="3" id="KW-0687">Ribonucleoprotein</keyword>
<feature type="region of interest" description="Disordered" evidence="1">
    <location>
        <begin position="82"/>
        <end position="133"/>
    </location>
</feature>